<name>A0AAV7M3H4_PLEWA</name>
<dbReference type="AlphaFoldDB" id="A0AAV7M3H4"/>
<protein>
    <submittedName>
        <fullName evidence="2">Uncharacterized protein</fullName>
    </submittedName>
</protein>
<dbReference type="Proteomes" id="UP001066276">
    <property type="component" value="Chromosome 10"/>
</dbReference>
<evidence type="ECO:0000256" key="1">
    <source>
        <dbReference type="SAM" id="MobiDB-lite"/>
    </source>
</evidence>
<evidence type="ECO:0000313" key="3">
    <source>
        <dbReference type="Proteomes" id="UP001066276"/>
    </source>
</evidence>
<feature type="region of interest" description="Disordered" evidence="1">
    <location>
        <begin position="1"/>
        <end position="22"/>
    </location>
</feature>
<accession>A0AAV7M3H4</accession>
<dbReference type="EMBL" id="JANPWB010000014">
    <property type="protein sequence ID" value="KAJ1097659.1"/>
    <property type="molecule type" value="Genomic_DNA"/>
</dbReference>
<reference evidence="2" key="1">
    <citation type="journal article" date="2022" name="bioRxiv">
        <title>Sequencing and chromosome-scale assembly of the giantPleurodeles waltlgenome.</title>
        <authorList>
            <person name="Brown T."/>
            <person name="Elewa A."/>
            <person name="Iarovenko S."/>
            <person name="Subramanian E."/>
            <person name="Araus A.J."/>
            <person name="Petzold A."/>
            <person name="Susuki M."/>
            <person name="Suzuki K.-i.T."/>
            <person name="Hayashi T."/>
            <person name="Toyoda A."/>
            <person name="Oliveira C."/>
            <person name="Osipova E."/>
            <person name="Leigh N.D."/>
            <person name="Simon A."/>
            <person name="Yun M.H."/>
        </authorList>
    </citation>
    <scope>NUCLEOTIDE SEQUENCE</scope>
    <source>
        <strain evidence="2">20211129_DDA</strain>
        <tissue evidence="2">Liver</tissue>
    </source>
</reference>
<keyword evidence="3" id="KW-1185">Reference proteome</keyword>
<sequence length="96" mass="10856">MSGRSGHTRETRETRDERGAQTYGAGAGWLASRFAHRECKCEREVRGVRRVPVNESVLLSKTSTILVPAGLHLNGRSDRVIFHSGRVYLGHQPYWH</sequence>
<gene>
    <name evidence="2" type="ORF">NDU88_002776</name>
</gene>
<feature type="compositionally biased region" description="Basic and acidic residues" evidence="1">
    <location>
        <begin position="7"/>
        <end position="19"/>
    </location>
</feature>
<evidence type="ECO:0000313" key="2">
    <source>
        <dbReference type="EMBL" id="KAJ1097659.1"/>
    </source>
</evidence>
<organism evidence="2 3">
    <name type="scientific">Pleurodeles waltl</name>
    <name type="common">Iberian ribbed newt</name>
    <dbReference type="NCBI Taxonomy" id="8319"/>
    <lineage>
        <taxon>Eukaryota</taxon>
        <taxon>Metazoa</taxon>
        <taxon>Chordata</taxon>
        <taxon>Craniata</taxon>
        <taxon>Vertebrata</taxon>
        <taxon>Euteleostomi</taxon>
        <taxon>Amphibia</taxon>
        <taxon>Batrachia</taxon>
        <taxon>Caudata</taxon>
        <taxon>Salamandroidea</taxon>
        <taxon>Salamandridae</taxon>
        <taxon>Pleurodelinae</taxon>
        <taxon>Pleurodeles</taxon>
    </lineage>
</organism>
<comment type="caution">
    <text evidence="2">The sequence shown here is derived from an EMBL/GenBank/DDBJ whole genome shotgun (WGS) entry which is preliminary data.</text>
</comment>
<proteinExistence type="predicted"/>